<dbReference type="InterPro" id="IPR036867">
    <property type="entry name" value="R3H_dom_sf"/>
</dbReference>
<sequence>MSEELEKAAEAVEEKAPQSSEEALDAEGDIAADYLEELLDIADLDGDIDTYVEGGRAHVSIVTEGDQLVGKDGEVLDALQELARLAVMTETGHRSRLMLDIAGHRERRRKELQVLATDAIAEVKTSGESVRLAPMNPFERKIVHDVVAEAGLVSESEGMEPQRRVVVLPAK</sequence>
<dbReference type="Gene3D" id="3.30.300.20">
    <property type="match status" value="1"/>
</dbReference>
<dbReference type="RefSeq" id="WP_343886771.1">
    <property type="nucleotide sequence ID" value="NZ_BAAAKI010000024.1"/>
</dbReference>
<feature type="region of interest" description="Disordered" evidence="1">
    <location>
        <begin position="1"/>
        <end position="24"/>
    </location>
</feature>
<dbReference type="CDD" id="cd02414">
    <property type="entry name" value="KH-II_Jag"/>
    <property type="match status" value="1"/>
</dbReference>
<dbReference type="InterPro" id="IPR034079">
    <property type="entry name" value="R3H_KhpB"/>
</dbReference>
<dbReference type="PROSITE" id="PS51061">
    <property type="entry name" value="R3H"/>
    <property type="match status" value="1"/>
</dbReference>
<dbReference type="PANTHER" id="PTHR35800">
    <property type="entry name" value="PROTEIN JAG"/>
    <property type="match status" value="1"/>
</dbReference>
<dbReference type="InterPro" id="IPR038008">
    <property type="entry name" value="Jag_KH"/>
</dbReference>
<dbReference type="Pfam" id="PF01424">
    <property type="entry name" value="R3H"/>
    <property type="match status" value="1"/>
</dbReference>
<protein>
    <submittedName>
        <fullName evidence="3">Protein jag</fullName>
    </submittedName>
</protein>
<evidence type="ECO:0000256" key="1">
    <source>
        <dbReference type="SAM" id="MobiDB-lite"/>
    </source>
</evidence>
<dbReference type="InterPro" id="IPR001374">
    <property type="entry name" value="R3H_dom"/>
</dbReference>
<gene>
    <name evidence="3" type="ORF">ACFP57_13325</name>
</gene>
<dbReference type="InterPro" id="IPR015946">
    <property type="entry name" value="KH_dom-like_a/b"/>
</dbReference>
<dbReference type="Gene3D" id="3.30.1370.50">
    <property type="entry name" value="R3H-like domain"/>
    <property type="match status" value="1"/>
</dbReference>
<accession>A0ABW1X3X2</accession>
<evidence type="ECO:0000259" key="2">
    <source>
        <dbReference type="PROSITE" id="PS51061"/>
    </source>
</evidence>
<proteinExistence type="predicted"/>
<name>A0ABW1X3X2_9ACTN</name>
<dbReference type="EMBL" id="JBHSUA010000025">
    <property type="protein sequence ID" value="MFC6397957.1"/>
    <property type="molecule type" value="Genomic_DNA"/>
</dbReference>
<reference evidence="4" key="1">
    <citation type="journal article" date="2019" name="Int. J. Syst. Evol. Microbiol.">
        <title>The Global Catalogue of Microorganisms (GCM) 10K type strain sequencing project: providing services to taxonomists for standard genome sequencing and annotation.</title>
        <authorList>
            <consortium name="The Broad Institute Genomics Platform"/>
            <consortium name="The Broad Institute Genome Sequencing Center for Infectious Disease"/>
            <person name="Wu L."/>
            <person name="Ma J."/>
        </authorList>
    </citation>
    <scope>NUCLEOTIDE SEQUENCE [LARGE SCALE GENOMIC DNA]</scope>
    <source>
        <strain evidence="4">CGMCC 1.15277</strain>
    </source>
</reference>
<feature type="domain" description="R3H" evidence="2">
    <location>
        <begin position="106"/>
        <end position="171"/>
    </location>
</feature>
<keyword evidence="4" id="KW-1185">Reference proteome</keyword>
<dbReference type="SUPFAM" id="SSF82708">
    <property type="entry name" value="R3H domain"/>
    <property type="match status" value="1"/>
</dbReference>
<organism evidence="3 4">
    <name type="scientific">Luteococcus sanguinis</name>
    <dbReference type="NCBI Taxonomy" id="174038"/>
    <lineage>
        <taxon>Bacteria</taxon>
        <taxon>Bacillati</taxon>
        <taxon>Actinomycetota</taxon>
        <taxon>Actinomycetes</taxon>
        <taxon>Propionibacteriales</taxon>
        <taxon>Propionibacteriaceae</taxon>
        <taxon>Luteococcus</taxon>
    </lineage>
</organism>
<dbReference type="PANTHER" id="PTHR35800:SF1">
    <property type="entry name" value="RNA-BINDING PROTEIN KHPB"/>
    <property type="match status" value="1"/>
</dbReference>
<dbReference type="Proteomes" id="UP001596266">
    <property type="component" value="Unassembled WGS sequence"/>
</dbReference>
<comment type="caution">
    <text evidence="3">The sequence shown here is derived from an EMBL/GenBank/DDBJ whole genome shotgun (WGS) entry which is preliminary data.</text>
</comment>
<feature type="compositionally biased region" description="Basic and acidic residues" evidence="1">
    <location>
        <begin position="1"/>
        <end position="16"/>
    </location>
</feature>
<evidence type="ECO:0000313" key="3">
    <source>
        <dbReference type="EMBL" id="MFC6397957.1"/>
    </source>
</evidence>
<evidence type="ECO:0000313" key="4">
    <source>
        <dbReference type="Proteomes" id="UP001596266"/>
    </source>
</evidence>
<dbReference type="InterPro" id="IPR039247">
    <property type="entry name" value="KhpB"/>
</dbReference>
<dbReference type="CDD" id="cd02644">
    <property type="entry name" value="R3H_jag"/>
    <property type="match status" value="1"/>
</dbReference>
<dbReference type="SMART" id="SM00393">
    <property type="entry name" value="R3H"/>
    <property type="match status" value="1"/>
</dbReference>